<keyword evidence="3" id="KW-0547">Nucleotide-binding</keyword>
<evidence type="ECO:0000313" key="7">
    <source>
        <dbReference type="EMBL" id="AYW51280.1"/>
    </source>
</evidence>
<proteinExistence type="inferred from homology"/>
<keyword evidence="2" id="KW-0813">Transport</keyword>
<dbReference type="Pfam" id="PF00005">
    <property type="entry name" value="ABC_tran"/>
    <property type="match status" value="1"/>
</dbReference>
<keyword evidence="4 7" id="KW-0067">ATP-binding</keyword>
<evidence type="ECO:0000256" key="1">
    <source>
        <dbReference type="ARBA" id="ARBA00005417"/>
    </source>
</evidence>
<dbReference type="Gene3D" id="3.40.50.300">
    <property type="entry name" value="P-loop containing nucleotide triphosphate hydrolases"/>
    <property type="match status" value="1"/>
</dbReference>
<dbReference type="GO" id="GO:0016887">
    <property type="term" value="F:ATP hydrolysis activity"/>
    <property type="evidence" value="ECO:0007669"/>
    <property type="project" value="InterPro"/>
</dbReference>
<dbReference type="PANTHER" id="PTHR43117">
    <property type="entry name" value="OSMOPROTECTANT IMPORT ATP-BINDING PROTEIN OSMV"/>
    <property type="match status" value="1"/>
</dbReference>
<gene>
    <name evidence="7" type="ORF">C7H83_12810</name>
</gene>
<evidence type="ECO:0000256" key="4">
    <source>
        <dbReference type="ARBA" id="ARBA00022840"/>
    </source>
</evidence>
<name>A0A3G5FLQ1_TETHA</name>
<evidence type="ECO:0000256" key="3">
    <source>
        <dbReference type="ARBA" id="ARBA00022741"/>
    </source>
</evidence>
<dbReference type="InterPro" id="IPR027417">
    <property type="entry name" value="P-loop_NTPase"/>
</dbReference>
<evidence type="ECO:0000256" key="5">
    <source>
        <dbReference type="ARBA" id="ARBA00066388"/>
    </source>
</evidence>
<comment type="similarity">
    <text evidence="1">Belongs to the ABC transporter superfamily.</text>
</comment>
<dbReference type="SMART" id="SM00382">
    <property type="entry name" value="AAA"/>
    <property type="match status" value="1"/>
</dbReference>
<dbReference type="PANTHER" id="PTHR43117:SF4">
    <property type="entry name" value="OSMOPROTECTANT IMPORT ATP-BINDING PROTEIN OSMV"/>
    <property type="match status" value="1"/>
</dbReference>
<dbReference type="AlphaFoldDB" id="A0A3G5FLQ1"/>
<dbReference type="GO" id="GO:0015418">
    <property type="term" value="F:ABC-type quaternary ammonium compound transporting activity"/>
    <property type="evidence" value="ECO:0007669"/>
    <property type="project" value="UniProtKB-EC"/>
</dbReference>
<organism evidence="7 8">
    <name type="scientific">Tetragenococcus halophilus</name>
    <name type="common">Pediococcus halophilus</name>
    <dbReference type="NCBI Taxonomy" id="51669"/>
    <lineage>
        <taxon>Bacteria</taxon>
        <taxon>Bacillati</taxon>
        <taxon>Bacillota</taxon>
        <taxon>Bacilli</taxon>
        <taxon>Lactobacillales</taxon>
        <taxon>Enterococcaceae</taxon>
        <taxon>Tetragenococcus</taxon>
    </lineage>
</organism>
<dbReference type="InterPro" id="IPR003439">
    <property type="entry name" value="ABC_transporter-like_ATP-bd"/>
</dbReference>
<dbReference type="FunFam" id="3.40.50.300:FF:000425">
    <property type="entry name" value="Probable ABC transporter, ATP-binding subunit"/>
    <property type="match status" value="1"/>
</dbReference>
<accession>A0A3G5FLQ1</accession>
<dbReference type="SUPFAM" id="SSF52540">
    <property type="entry name" value="P-loop containing nucleoside triphosphate hydrolases"/>
    <property type="match status" value="1"/>
</dbReference>
<dbReference type="PROSITE" id="PS50893">
    <property type="entry name" value="ABC_TRANSPORTER_2"/>
    <property type="match status" value="1"/>
</dbReference>
<sequence length="318" mass="35440">MSTAIEFQNVSKSFGDNLVIPDMDLEIKKGELFVLVGTSGSGKTTSLKMVNRLEEPTDGDILINGKKAKSYPLQQLRWSMGYVLQQIALFPTMTVAQNIAVIPEMKKVSKKEINRLVDELLTKVGLDPGKYRDRLPSELSGGEQQRIGILRAIASKPDIVLMDEPFGALDPLSRTTLQDLIIELHEELHNTIIFVTHDMDEAIKLGDRIGIMGDGKLLQVGSPEELAQNPASDFVYDFFHSSANKLGYQIPISRVVQVEGYTTPQDENIAAVQLPEDATLQKAFAALSDYNYIEVLSKQQEFLGYLSRKQVFQYLSSQ</sequence>
<reference evidence="7 8" key="1">
    <citation type="journal article" date="2012" name="Int. J. Syst. Evol. Microbiol.">
        <title>Characterization of Tetragenococcus strains from sugar thick juice reveals a novel species, Tetragenococcus osmophilus sp. nov., and divides Tetragenococcus halophilus into two subspecies, T. halophilus subsp. halophilus subsp. nov. and T. halophilus subsp. flandriensis subsp. nov.</title>
        <authorList>
            <person name="Juste A."/>
            <person name="Van Trappen S."/>
            <person name="Verreth C."/>
            <person name="Cleenwerck I."/>
            <person name="De Vos P."/>
            <person name="Lievens B."/>
            <person name="Willems K.A."/>
        </authorList>
    </citation>
    <scope>NUCLEOTIDE SEQUENCE [LARGE SCALE GENOMIC DNA]</scope>
    <source>
        <strain evidence="7 8">LMG 26042</strain>
    </source>
</reference>
<dbReference type="PROSITE" id="PS00211">
    <property type="entry name" value="ABC_TRANSPORTER_1"/>
    <property type="match status" value="1"/>
</dbReference>
<feature type="domain" description="ABC transporter" evidence="6">
    <location>
        <begin position="5"/>
        <end position="239"/>
    </location>
</feature>
<dbReference type="EC" id="7.6.2.9" evidence="5"/>
<evidence type="ECO:0000256" key="2">
    <source>
        <dbReference type="ARBA" id="ARBA00022448"/>
    </source>
</evidence>
<dbReference type="InterPro" id="IPR017871">
    <property type="entry name" value="ABC_transporter-like_CS"/>
</dbReference>
<dbReference type="InterPro" id="IPR003593">
    <property type="entry name" value="AAA+_ATPase"/>
</dbReference>
<dbReference type="Proteomes" id="UP000280475">
    <property type="component" value="Chromosome"/>
</dbReference>
<dbReference type="RefSeq" id="WP_103892582.1">
    <property type="nucleotide sequence ID" value="NZ_CP027768.1"/>
</dbReference>
<dbReference type="GO" id="GO:0005524">
    <property type="term" value="F:ATP binding"/>
    <property type="evidence" value="ECO:0007669"/>
    <property type="project" value="UniProtKB-KW"/>
</dbReference>
<dbReference type="EMBL" id="CP027768">
    <property type="protein sequence ID" value="AYW51280.1"/>
    <property type="molecule type" value="Genomic_DNA"/>
</dbReference>
<protein>
    <recommendedName>
        <fullName evidence="5">ABC-type quaternary amine transporter</fullName>
        <ecNumber evidence="5">7.6.2.9</ecNumber>
    </recommendedName>
</protein>
<evidence type="ECO:0000259" key="6">
    <source>
        <dbReference type="PROSITE" id="PS50893"/>
    </source>
</evidence>
<evidence type="ECO:0000313" key="8">
    <source>
        <dbReference type="Proteomes" id="UP000280475"/>
    </source>
</evidence>